<dbReference type="Pfam" id="PF00053">
    <property type="entry name" value="EGF_laminin"/>
    <property type="match status" value="10"/>
</dbReference>
<reference evidence="29" key="3">
    <citation type="submission" date="2025-09" db="UniProtKB">
        <authorList>
            <consortium name="Ensembl"/>
        </authorList>
    </citation>
    <scope>IDENTIFICATION</scope>
</reference>
<evidence type="ECO:0000256" key="21">
    <source>
        <dbReference type="ARBA" id="ARBA00082367"/>
    </source>
</evidence>
<dbReference type="FunFam" id="2.60.40.10:FF:001085">
    <property type="entry name" value="Usherin"/>
    <property type="match status" value="1"/>
</dbReference>
<evidence type="ECO:0000256" key="24">
    <source>
        <dbReference type="SAM" id="Phobius"/>
    </source>
</evidence>
<dbReference type="InterPro" id="IPR036116">
    <property type="entry name" value="FN3_sf"/>
</dbReference>
<keyword evidence="11 24" id="KW-0472">Membrane</keyword>
<evidence type="ECO:0000256" key="12">
    <source>
        <dbReference type="ARBA" id="ARBA00023157"/>
    </source>
</evidence>
<evidence type="ECO:0000256" key="2">
    <source>
        <dbReference type="ARBA" id="ARBA00004613"/>
    </source>
</evidence>
<dbReference type="FunFam" id="2.60.40.10:FF:001416">
    <property type="entry name" value="Usherin"/>
    <property type="match status" value="1"/>
</dbReference>
<dbReference type="InterPro" id="IPR006558">
    <property type="entry name" value="LamG-like"/>
</dbReference>
<keyword evidence="10 24" id="KW-1133">Transmembrane helix</keyword>
<dbReference type="GO" id="GO:0045184">
    <property type="term" value="P:establishment of protein localization"/>
    <property type="evidence" value="ECO:0007669"/>
    <property type="project" value="Ensembl"/>
</dbReference>
<dbReference type="InterPro" id="IPR003961">
    <property type="entry name" value="FN3_dom"/>
</dbReference>
<dbReference type="GO" id="GO:0042802">
    <property type="term" value="F:identical protein binding"/>
    <property type="evidence" value="ECO:0007669"/>
    <property type="project" value="Ensembl"/>
</dbReference>
<feature type="domain" description="Fibronectin type-III" evidence="27">
    <location>
        <begin position="3696"/>
        <end position="3782"/>
    </location>
</feature>
<dbReference type="PRINTS" id="PR00011">
    <property type="entry name" value="EGFLAMININ"/>
</dbReference>
<dbReference type="FunFam" id="2.60.40.10:FF:002916">
    <property type="entry name" value="Usherin"/>
    <property type="match status" value="1"/>
</dbReference>
<evidence type="ECO:0000256" key="5">
    <source>
        <dbReference type="ARBA" id="ARBA00022606"/>
    </source>
</evidence>
<dbReference type="FunFam" id="2.10.25.10:FF:000275">
    <property type="entry name" value="usherin"/>
    <property type="match status" value="1"/>
</dbReference>
<feature type="domain" description="Fibronectin type-III" evidence="27">
    <location>
        <begin position="2938"/>
        <end position="3029"/>
    </location>
</feature>
<dbReference type="Proteomes" id="UP000694412">
    <property type="component" value="Chromosome 3"/>
</dbReference>
<keyword evidence="13" id="KW-0325">Glycoprotein</keyword>
<evidence type="ECO:0000256" key="20">
    <source>
        <dbReference type="ARBA" id="ARBA00080960"/>
    </source>
</evidence>
<feature type="disulfide bond" evidence="22">
    <location>
        <begin position="935"/>
        <end position="944"/>
    </location>
</feature>
<feature type="domain" description="Fibronectin type-III" evidence="27">
    <location>
        <begin position="4167"/>
        <end position="4276"/>
    </location>
</feature>
<feature type="disulfide bond" evidence="22">
    <location>
        <begin position="1036"/>
        <end position="1045"/>
    </location>
</feature>
<evidence type="ECO:0000256" key="6">
    <source>
        <dbReference type="ARBA" id="ARBA00022692"/>
    </source>
</evidence>
<keyword evidence="5" id="KW-0716">Sensory transduction</keyword>
<dbReference type="CTD" id="7399"/>
<feature type="domain" description="Laminin EGF-like" evidence="26">
    <location>
        <begin position="913"/>
        <end position="963"/>
    </location>
</feature>
<dbReference type="Pfam" id="PF00055">
    <property type="entry name" value="Laminin_N"/>
    <property type="match status" value="1"/>
</dbReference>
<dbReference type="FunFam" id="2.10.25.10:FF:000094">
    <property type="entry name" value="Laminin subunit alpha-2"/>
    <property type="match status" value="1"/>
</dbReference>
<dbReference type="FunFam" id="2.60.40.10:FF:001379">
    <property type="entry name" value="Usherin"/>
    <property type="match status" value="1"/>
</dbReference>
<dbReference type="GO" id="GO:0036064">
    <property type="term" value="C:ciliary basal body"/>
    <property type="evidence" value="ECO:0007669"/>
    <property type="project" value="Ensembl"/>
</dbReference>
<dbReference type="GO" id="GO:0032391">
    <property type="term" value="C:photoreceptor connecting cilium"/>
    <property type="evidence" value="ECO:0007669"/>
    <property type="project" value="Ensembl"/>
</dbReference>
<feature type="domain" description="Fibronectin type-III" evidence="27">
    <location>
        <begin position="1071"/>
        <end position="1159"/>
    </location>
</feature>
<feature type="disulfide bond" evidence="22">
    <location>
        <begin position="830"/>
        <end position="839"/>
    </location>
</feature>
<evidence type="ECO:0000256" key="1">
    <source>
        <dbReference type="ARBA" id="ARBA00004437"/>
    </source>
</evidence>
<dbReference type="PROSITE" id="PS01248">
    <property type="entry name" value="EGF_LAM_1"/>
    <property type="match status" value="3"/>
</dbReference>
<feature type="domain" description="Fibronectin type-III" evidence="27">
    <location>
        <begin position="3513"/>
        <end position="3600"/>
    </location>
</feature>
<keyword evidence="30" id="KW-1185">Reference proteome</keyword>
<evidence type="ECO:0000256" key="15">
    <source>
        <dbReference type="ARBA" id="ARBA00023292"/>
    </source>
</evidence>
<feature type="domain" description="Fibronectin type-III" evidence="27">
    <location>
        <begin position="4845"/>
        <end position="4945"/>
    </location>
</feature>
<feature type="domain" description="Laminin EGF-like" evidence="26">
    <location>
        <begin position="1015"/>
        <end position="1065"/>
    </location>
</feature>
<dbReference type="GeneTree" id="ENSGT00940000158456"/>
<dbReference type="FunFam" id="2.10.25.10:FF:000412">
    <property type="entry name" value="Usherin"/>
    <property type="match status" value="1"/>
</dbReference>
<feature type="disulfide bond" evidence="22">
    <location>
        <begin position="966"/>
        <end position="983"/>
    </location>
</feature>
<dbReference type="FunFam" id="2.60.40.10:FF:001227">
    <property type="entry name" value="Usherin"/>
    <property type="match status" value="1"/>
</dbReference>
<dbReference type="CDD" id="cd00110">
    <property type="entry name" value="LamG"/>
    <property type="match status" value="2"/>
</dbReference>
<dbReference type="GO" id="GO:0005576">
    <property type="term" value="C:extracellular region"/>
    <property type="evidence" value="ECO:0007669"/>
    <property type="project" value="UniProtKB-SubCell"/>
</dbReference>
<dbReference type="FunFam" id="2.60.40.10:FF:001945">
    <property type="entry name" value="Usherin"/>
    <property type="match status" value="1"/>
</dbReference>
<dbReference type="FunFam" id="2.60.120.200:FF:000111">
    <property type="entry name" value="Usherin"/>
    <property type="match status" value="1"/>
</dbReference>
<dbReference type="InterPro" id="IPR001791">
    <property type="entry name" value="Laminin_G"/>
</dbReference>
<dbReference type="FunFam" id="2.60.40.10:FF:001037">
    <property type="entry name" value="Usherin"/>
    <property type="match status" value="1"/>
</dbReference>
<proteinExistence type="predicted"/>
<dbReference type="SMART" id="SM00180">
    <property type="entry name" value="EGF_Lam"/>
    <property type="match status" value="10"/>
</dbReference>
<dbReference type="CDD" id="cd00063">
    <property type="entry name" value="FN3"/>
    <property type="match status" value="32"/>
</dbReference>
<keyword evidence="3" id="KW-1003">Cell membrane</keyword>
<evidence type="ECO:0000259" key="26">
    <source>
        <dbReference type="PROSITE" id="PS50027"/>
    </source>
</evidence>
<dbReference type="FunFam" id="2.10.25.10:FF:000313">
    <property type="entry name" value="Usherin"/>
    <property type="match status" value="1"/>
</dbReference>
<keyword evidence="4" id="KW-0964">Secreted</keyword>
<dbReference type="InterPro" id="IPR013783">
    <property type="entry name" value="Ig-like_fold"/>
</dbReference>
<dbReference type="KEGG" id="cjo:107311085"/>
<dbReference type="FunFam" id="2.10.25.10:FF:000224">
    <property type="entry name" value="Usherin"/>
    <property type="match status" value="1"/>
</dbReference>
<evidence type="ECO:0000256" key="19">
    <source>
        <dbReference type="ARBA" id="ARBA00072076"/>
    </source>
</evidence>
<dbReference type="GO" id="GO:0060171">
    <property type="term" value="C:stereocilium membrane"/>
    <property type="evidence" value="ECO:0007669"/>
    <property type="project" value="UniProtKB-SubCell"/>
</dbReference>
<dbReference type="SUPFAM" id="SSF49899">
    <property type="entry name" value="Concanavalin A-like lectins/glucanases"/>
    <property type="match status" value="3"/>
</dbReference>
<dbReference type="FunFam" id="2.60.40.10:FF:001173">
    <property type="entry name" value="Usherin"/>
    <property type="match status" value="1"/>
</dbReference>
<evidence type="ECO:0000256" key="17">
    <source>
        <dbReference type="ARBA" id="ARBA00060418"/>
    </source>
</evidence>
<gene>
    <name evidence="29" type="primary">USH2A</name>
</gene>
<dbReference type="FunFam" id="2.60.120.260:FF:000069">
    <property type="entry name" value="Usherin"/>
    <property type="match status" value="1"/>
</dbReference>
<dbReference type="FunFam" id="2.60.40.10:FF:001168">
    <property type="entry name" value="Usherin"/>
    <property type="match status" value="1"/>
</dbReference>
<dbReference type="FunFam" id="2.60.40.10:FF:000991">
    <property type="entry name" value="Usherin"/>
    <property type="match status" value="1"/>
</dbReference>
<keyword evidence="8" id="KW-0677">Repeat</keyword>
<dbReference type="GO" id="GO:1990696">
    <property type="term" value="C:USH2 complex"/>
    <property type="evidence" value="ECO:0007669"/>
    <property type="project" value="Ensembl"/>
</dbReference>
<dbReference type="CDD" id="cd00055">
    <property type="entry name" value="EGF_Lam"/>
    <property type="match status" value="10"/>
</dbReference>
<dbReference type="GO" id="GO:0048496">
    <property type="term" value="P:maintenance of animal organ identity"/>
    <property type="evidence" value="ECO:0007669"/>
    <property type="project" value="Ensembl"/>
</dbReference>
<keyword evidence="7" id="KW-0732">Signal</keyword>
<feature type="domain" description="Fibronectin type-III" evidence="27">
    <location>
        <begin position="4458"/>
        <end position="4542"/>
    </location>
</feature>
<feature type="disulfide bond" evidence="22">
    <location>
        <begin position="781"/>
        <end position="790"/>
    </location>
</feature>
<feature type="domain" description="Laminin EGF-like" evidence="26">
    <location>
        <begin position="654"/>
        <end position="706"/>
    </location>
</feature>
<dbReference type="GO" id="GO:0005737">
    <property type="term" value="C:cytoplasm"/>
    <property type="evidence" value="ECO:0007669"/>
    <property type="project" value="Ensembl"/>
</dbReference>
<dbReference type="FunFam" id="2.60.40.10:FF:001176">
    <property type="entry name" value="Usherin"/>
    <property type="match status" value="1"/>
</dbReference>
<dbReference type="GO" id="GO:0001917">
    <property type="term" value="C:photoreceptor inner segment"/>
    <property type="evidence" value="ECO:0007669"/>
    <property type="project" value="UniProtKB-SubCell"/>
</dbReference>
<feature type="domain" description="Fibronectin type-III" evidence="27">
    <location>
        <begin position="1970"/>
        <end position="2065"/>
    </location>
</feature>
<dbReference type="FunFam" id="2.60.40.10:FF:001882">
    <property type="entry name" value="Usherin"/>
    <property type="match status" value="1"/>
</dbReference>
<feature type="domain" description="Fibronectin type-III" evidence="27">
    <location>
        <begin position="3601"/>
        <end position="3694"/>
    </location>
</feature>
<dbReference type="FunFam" id="2.60.40.10:FF:000819">
    <property type="entry name" value="Usherin"/>
    <property type="match status" value="1"/>
</dbReference>
<comment type="subunit">
    <text evidence="18">Interacts with collagen IV and fibronectin via its laminin EGF-like domains. Interaction with collagen may be required for stable integration into the basement membrane. Interacts with NINL. Interacts with USH1C. Component of USH2 complex, composed of ADGRV1, PDZD7, USH2A and WHRN. Interacts with ADGRV1/MASS1 (via N-terminal PDZ domain). Interacts (via the cytoplasmic region) with WHRN. Interacts (via the cytoplasmic region) with PDZD7. Interacts (via the cytoplasmic region) with VEZT and MYO7A (via MyTH4-FERM domains); the interaction associates VEZT with the USH2 complex at the stereocilia base.</text>
</comment>
<feature type="domain" description="Fibronectin type-III" evidence="27">
    <location>
        <begin position="4280"/>
        <end position="4369"/>
    </location>
</feature>
<dbReference type="SUPFAM" id="SSF49265">
    <property type="entry name" value="Fibronectin type III"/>
    <property type="match status" value="19"/>
</dbReference>
<evidence type="ECO:0000256" key="18">
    <source>
        <dbReference type="ARBA" id="ARBA00065195"/>
    </source>
</evidence>
<dbReference type="FunFam" id="2.60.40.10:FF:001276">
    <property type="entry name" value="Usherin"/>
    <property type="match status" value="1"/>
</dbReference>
<dbReference type="InterPro" id="IPR013320">
    <property type="entry name" value="ConA-like_dom_sf"/>
</dbReference>
<dbReference type="FunFam" id="2.60.40.10:FF:001023">
    <property type="entry name" value="usherin"/>
    <property type="match status" value="1"/>
</dbReference>
<keyword evidence="9" id="KW-1009">Hearing</keyword>
<dbReference type="GO" id="GO:0042491">
    <property type="term" value="P:inner ear auditory receptor cell differentiation"/>
    <property type="evidence" value="ECO:0007669"/>
    <property type="project" value="Ensembl"/>
</dbReference>
<feature type="domain" description="Laminin EGF-like" evidence="26">
    <location>
        <begin position="964"/>
        <end position="1014"/>
    </location>
</feature>
<dbReference type="SMART" id="SM00560">
    <property type="entry name" value="LamGL"/>
    <property type="match status" value="1"/>
</dbReference>
<feature type="domain" description="Fibronectin type-III" evidence="27">
    <location>
        <begin position="2834"/>
        <end position="2934"/>
    </location>
</feature>
<dbReference type="Ensembl" id="ENSCJPT00005012541.1">
    <property type="protein sequence ID" value="ENSCJPP00005008233.1"/>
    <property type="gene ID" value="ENSCJPG00005007395.1"/>
</dbReference>
<feature type="domain" description="Fibronectin type-III" evidence="27">
    <location>
        <begin position="3881"/>
        <end position="3975"/>
    </location>
</feature>
<dbReference type="GO" id="GO:0007605">
    <property type="term" value="P:sensory perception of sound"/>
    <property type="evidence" value="ECO:0007669"/>
    <property type="project" value="UniProtKB-KW"/>
</dbReference>
<feature type="domain" description="Fibronectin type-III" evidence="27">
    <location>
        <begin position="1255"/>
        <end position="1374"/>
    </location>
</feature>
<evidence type="ECO:0000256" key="7">
    <source>
        <dbReference type="ARBA" id="ARBA00022729"/>
    </source>
</evidence>
<protein>
    <recommendedName>
        <fullName evidence="19">Usherin</fullName>
    </recommendedName>
    <alternativeName>
        <fullName evidence="20">Usher syndrome type IIa protein homolog</fullName>
    </alternativeName>
    <alternativeName>
        <fullName evidence="21">Usher syndrome type-2A protein homolog</fullName>
    </alternativeName>
</protein>
<evidence type="ECO:0000256" key="8">
    <source>
        <dbReference type="ARBA" id="ARBA00022737"/>
    </source>
</evidence>
<dbReference type="Gene3D" id="2.10.25.10">
    <property type="entry name" value="Laminin"/>
    <property type="match status" value="9"/>
</dbReference>
<dbReference type="InterPro" id="IPR002049">
    <property type="entry name" value="LE_dom"/>
</dbReference>
<feature type="domain" description="Laminin G" evidence="25">
    <location>
        <begin position="1727"/>
        <end position="1904"/>
    </location>
</feature>
<dbReference type="GO" id="GO:0016324">
    <property type="term" value="C:apical plasma membrane"/>
    <property type="evidence" value="ECO:0007669"/>
    <property type="project" value="Ensembl"/>
</dbReference>
<feature type="domain" description="Fibronectin type-III" evidence="27">
    <location>
        <begin position="4080"/>
        <end position="4165"/>
    </location>
</feature>
<dbReference type="InterPro" id="IPR000742">
    <property type="entry name" value="EGF"/>
</dbReference>
<keyword evidence="16" id="KW-0844">Vision</keyword>
<feature type="domain" description="Fibronectin type-III" evidence="27">
    <location>
        <begin position="4546"/>
        <end position="4645"/>
    </location>
</feature>
<feature type="domain" description="Laminin N-terminal" evidence="28">
    <location>
        <begin position="284"/>
        <end position="530"/>
    </location>
</feature>
<feature type="domain" description="Fibronectin type-III" evidence="27">
    <location>
        <begin position="2545"/>
        <end position="2633"/>
    </location>
</feature>
<keyword evidence="15 22" id="KW-0424">Laminin EGF-like domain</keyword>
<dbReference type="PANTHER" id="PTHR46957">
    <property type="entry name" value="CYTOKINE RECEPTOR"/>
    <property type="match status" value="1"/>
</dbReference>
<dbReference type="PROSITE" id="PS51117">
    <property type="entry name" value="LAMININ_NTER"/>
    <property type="match status" value="1"/>
</dbReference>
<comment type="subcellular location">
    <subcellularLocation>
        <location evidence="17">Cell projection</location>
        <location evidence="17">Stereocilium membrane</location>
        <topology evidence="17">Single-pass type I membrane protein</topology>
    </subcellularLocation>
    <subcellularLocation>
        <location evidence="1">Photoreceptor inner segment</location>
    </subcellularLocation>
    <subcellularLocation>
        <location evidence="2">Secreted</location>
    </subcellularLocation>
</comment>
<dbReference type="SMART" id="SM00060">
    <property type="entry name" value="FN3"/>
    <property type="match status" value="33"/>
</dbReference>
<dbReference type="Pfam" id="PF00041">
    <property type="entry name" value="fn3"/>
    <property type="match status" value="17"/>
</dbReference>
<name>A0A8C2T674_COTJA</name>
<dbReference type="Gene3D" id="2.60.40.10">
    <property type="entry name" value="Immunoglobulins"/>
    <property type="match status" value="32"/>
</dbReference>
<accession>A0A8C2T674</accession>
<dbReference type="PANTHER" id="PTHR46957:SF7">
    <property type="entry name" value="USHERIN"/>
    <property type="match status" value="1"/>
</dbReference>
<dbReference type="FunFam" id="2.60.40.10:FF:002683">
    <property type="entry name" value="Predicted protein"/>
    <property type="match status" value="1"/>
</dbReference>
<feature type="disulfide bond" evidence="22">
    <location>
        <begin position="760"/>
        <end position="772"/>
    </location>
</feature>
<feature type="compositionally biased region" description="Polar residues" evidence="23">
    <location>
        <begin position="5150"/>
        <end position="5178"/>
    </location>
</feature>
<feature type="disulfide bond" evidence="22">
    <location>
        <begin position="1017"/>
        <end position="1034"/>
    </location>
</feature>
<organism evidence="29 30">
    <name type="scientific">Coturnix japonica</name>
    <name type="common">Japanese quail</name>
    <name type="synonym">Coturnix coturnix japonica</name>
    <dbReference type="NCBI Taxonomy" id="93934"/>
    <lineage>
        <taxon>Eukaryota</taxon>
        <taxon>Metazoa</taxon>
        <taxon>Chordata</taxon>
        <taxon>Craniata</taxon>
        <taxon>Vertebrata</taxon>
        <taxon>Euteleostomi</taxon>
        <taxon>Archelosauria</taxon>
        <taxon>Archosauria</taxon>
        <taxon>Dinosauria</taxon>
        <taxon>Saurischia</taxon>
        <taxon>Theropoda</taxon>
        <taxon>Coelurosauria</taxon>
        <taxon>Aves</taxon>
        <taxon>Neognathae</taxon>
        <taxon>Galloanserae</taxon>
        <taxon>Galliformes</taxon>
        <taxon>Phasianidae</taxon>
        <taxon>Perdicinae</taxon>
        <taxon>Coturnix</taxon>
    </lineage>
</organism>
<feature type="domain" description="Laminin EGF-like" evidence="26">
    <location>
        <begin position="707"/>
        <end position="759"/>
    </location>
</feature>
<sequence length="5245" mass="577482">MDALIRRSFFVNMNCWALSLRCRFLFHAIETLILTYYDSFVLVSSQGHFPRLENVGAFKNVSIVPTQATCGLPDRSTFCHSSVAAESIMSCTQRFCVQECPYRSSPPLYKQLFLEGLGTCVTEDKKDLPLGSFSNASSFIFHNQKDCFSTPPLLRLSASFTLTVWLKPEQEGVMCVIEKAIDGQTVFKLTISEKETMFYYRTVNGLQPPIKVMTLGRILVKKWIHLSVQVHHSRISFFLNGWEDDNTPFDSRILVGTVADTNADGTLKIGQSFTGLEQFVGRMQDFRFYPVALTNRDILEVFSGTFPHLHTQSECRCPGSHPRVHPLIQRYCIPNGADDTTNDRVLRLDAEAHPLYYINDDDIGTTWISSVFANATALDHGVSITIDLRNGQYQIFYIILQFFSPHPEAIRIERKKRNDLNWEDWQYFAKNCSIFGMDNNGSLEKPDSVNCLQLPSFTPYSHGNLTFSVLTPEPNHRPGYNDFYNTPSLQEFVKATQVRIHMRGQYHTNEPWVNFRHRYYGVNEVTVSGRCNCHGHADNCDTTTEPYRCLCIKESYTEGNNCDRCLPLYNDKPFRPGDQVHAYNCKPCQCYSHAVSCHYELAMDPFPQEYYRGSGGVCDNCQHNTTGRNCELCKDFHYRQAGADLSAIDVCKPCDCYATGTKNKSLLCDNIGGQCNCKRHVSGRQCNQCQEGFYNLQQSNPDGCSPCNCNTSGTVNGDITCHQNSGQCKCKANVIGPKCDSCNFGFKALRYSNEDGCEPCRCNSHGSANQFCNPLTGQCNCKEQVKGLLCDTCVDNFYGLDATGCKACECSVAGSLSGTVCDARTGQCACKPNIGGRQCNECLDGYHRIQVNHSFVCLPCDCDKAGTVNGSLLCDKSTGQCPCKAGVIGLQCNQCMLHTYNLSVRNLLGCQRCDCDAKGTLAGTVCDHVSGQCVCLPHRQGRRCNECKPGFYFSPSSVTGCLPCLCHTAGSANQVCDKLTGQCICQDVSVTGRTCERCKEHHFGFDSVTGRCQHCNCHPAGAISGTCHLVTGQCVCKQFVTGLKCDNCVPDASNLDVHNLFGCSKTPFQQPPPTGEVLNSSAISLSWNSPDSPNSNRIIYLLYRDEAEIYSAEDYYPYSIHTFIDTALSPYTFYSYYVQASNIHGFTRSASVTYRTKSGTPTGSLHLNPVFPVSHHSALLYWTTPSNDSGPIEKYILTCTVLVDLQPCGQYEGLETSAIIWNLMPFTKYVFSVQACTSGGCLKSQPVTVITAQAPPEGLQPPVIENISSTELSVEWSAPEKPNGIIIRYELYMRKKLKPFDDEPPPEIRVFQSSGWLSPQPVLESANENALAPPQTSTIVSDLEPFTEYEFYVLAVNMAGSVSSDWISGRTAEAAPVFMPSPSVFPLSPYSLNVSWEKPEDNLSRGEVMGYSISLMTEQKFLPAFSQVLHIAEAHELSYIATGLKPYRKYNFTITLCNQIGCVTSEPGMGQTLAAAPRKFGAPRVEGINSTMVKISWKEPEELNGPSPTYQVERMDSSLATWNTEVAKGVRFPGNGYYRFASSTLPANAFFTGIKVKFKTKEPDGLIFFSASPGNQEEYIALQLRRGRPYFLFDPQGSAVAVTPTNDGGKEYNDNSWHQIIATRIQALGNITVDGQFTGSSSATSGSTIIGENTGVFVGGLPQGYAVVRKDEGMKTVIQKGFVGCLSDLFLKKMYTPYEYWESLNWQNAEEQNNVYHIWEGCPIVLSEGAHFLGKGFLELYSGVFSGGQEFEISFKFRTDQLNGLLLFVYNKDGPDFLAIELKSGILNVLLKTGVVITQVDLWLGLSYCDGNWKKVTVNKEGSVVSASVNELREQTLEPSVQQLKVNSPVYIGGVPSEIQNVYKDLGSEQGFGGCMKDVKFTRGAVVNLASVSSSAVRVNLDGCLSTDSAVNCRGNDSILVYRGKEQSVYENGLQPFTEYLYRVVASNEGGSVSSVWTRARTRESVPQNVPTPSRVHSINGYSIEVTWDKPAGVIGVIEKYILKAYEEDGPSVPITIAELADTSMLTGVLTGLRPFTNYAVTLTACTLAGCTESLHALNISTPQEAPEDVQLPTATTFPTSLLVGWSPPKTPNGIITQYTLYMNGVPIYFGNGTSCVVKDLAVFTPHQFLLTACTIAGCTNSSQVTLFTAQLPPSHVDAPILTILDSRTIYVQWKEPLELNGILDRYVIYIANNEQNFTQWDVIYNSTELFLDFTIRHLFPGTEYLIKLAACTGGGCSISEASTAVTDESTPEGVPAPKAQSYSSDSFNISWAKPEYPNGIITSYGLYMDGVLIQNSSQLNCYAYGLAPWSLHSFRVQACTAKGCALGPLVEARTMEAPPEGAVDVFATVDGSKEAQLKWLAPNKPHGQLSYTVFFTGLFYADQANANYSVVNGTRILCSSNESNVWVPIKGLIPFSNYSVQVKASNSQSSLISDAITIVMPPGAPDGVMPPRLSSATPTSLQVVWSTPVRNNAPGAPSYRLQMRQRHSAGDILELLSSPTASLQHSIRDLQPYTEYEVRVIASNGYGHAYSNWTSVTTAEDKPGPLDPPLLLNATSRAASISWQHPLKQNGIITHYNIYQNGELCTTVSGASSNYTVEDLHPYTVYEFQVEGCTSKGCSLSPKTPAIRTLPDVPEGIPAPELYSDTPTSVVISWQPPSHPNGLVENVTIERRVKGTKQLSTVVTLPFSQSMSYIDQSTALSPWQQYEYRILMSTVNGGTNSSAWSEVTTRPSRPAGVQIPDAEVQGPRSVKVSWKPPLIQNGEILNYEIRMPDPRIVITGNSASTLSYLVTNLLPYTNYSITVVACSGGNGLLGGCTESLPTSVTTTSTAPEGISPLSVTPISESFIAISWQPPLRPNGPHLRYELLRRKIQQPLASNPPEDLNLWHNIYSGTQWFYEDKGLSRYTTYEYKLIVHNEVGYTSSEEVIATTLAGLPEKGSILIARAVNHTAVEVEWSKPTLQDLQGAVEYYILSLNSTADGRSLRIEADENYIVIGDLQPNTDYEIFFQVFNGAHSINSEVVHVVTSDGEPEGMFPPEVVIINSTAVRVIWTSPSNPNGVVTEYSIYVNNKQYKTGMNEPGSFLLADLSPFTVYDIQIEACTVYACVRSNGTQITTVEDEPEQLPAPVIHVIGSRSLQINWVSPGQPNGIILGYEVLRKAFKRCTPAARSSINTGMCISLECKKHENVCGEVCYHPEMKVCCNGILHDNKPGFQCCEDKYIPFILNSPGVCCGGQIHTVQPKHQCCGGYYTRVLAGEVCCPNEEQNRVSVGIGDSCCHGMPYSTSGNQICCGGSLHDSFSQQCCGGEVISSDLVCCGDEEKGTAYKAHTGMFCCGQKYVNASDTICCSGSSGESLAHVRKNDQVPVKCCETELIPKSEECCNGVGYNPLKYVCSDKISAGMVMKVKEECKANTLCPLPMEKTAYCGTCDFDPRENICAWIKSSQSTTGKEIKEDVCPVEEETVYMGNPNQYSFTDLNLEPFVTYEYRVAAWNSHGRGFSEISRAVTKQDVPQGVSPPKWAKVDNREDMILLNWEEPLQPNGLIIHYIVLRNGIERFRGTEMSFRDTSGIQPYHEYSYQLRACTVAGCADSSKVVAVTVQGVPESVQPPDISALNSTALRLSWIAPKKPNGIIREYQISQVGKGLIYSDTGSKMHHTVSGLLPYTNYSFLLTACTSAGCTSSQPLSGQTLQAAPHGVWPEPHHIIVSSTEVEIYWSEPRIPNGLITQYRLFRDEKQIFLGGSRDLNFTDVNLQPNSRYVYQLEASTWGGSNTSDKYVIQTPVGTPEKIHVPYNVTVMDAYSIFLAWDMPGIFTVDTPLEYNVLLNARSPALLVKPAGRAHFAFVDGLDPFTLYEIRIQACQNGGCGVSGCTYSRTAEAPPLELSPPTIKAMGSALIEVKWAPPKKPNGIITNYFIHRRPVGSQEDLLLFIWAEGALEFIDASDALQPFTLYEYRVRAQNAVGSVDSLWASTQTLEASPWGMAAPLAQATSAYSVRLNWTQPVFPNGVITLYRVVYQEKRSDPTFSIPAVTAVTVTGGKHQAHLFGLKPFTTYHVHVVAVNNAGQVSSPWTSVRTLEASPSGLSNFTVEKKENGRALLLKWSEPSEPNGIIKTYNIFSDGNLEYSGLSRQFLFRRLEPYTLYTLLLEACNAAGCTRSPPQPIRTDEAPPVSQMAPVIQAVNATNIELSWLEPINPNGRIIRYEVIHRCTKENAAGYRATMEDEKIVFTEYNTESNTFVYNDKGLQPWTRYEYKIRTWNAAGYTDSSWTAAMTSQTAPKGLSAPRLSLESVNPRKVFVSWDAPAQPNGILQSYRLLKNDVLYPFSFDAATFNYTDEDLLPYSTYSYAIVACTMGGCSTSEPAAIRTLEAAPALVDPPSLQAVSSTQVNASWAPPQIQNGDITKYILKLNNEEYYPGKNLQMLISNLQPYTHYDFELVACTAGGCTSSTVQSVMTMEAPPLNMEAPRLLVMGSESIEITWKSPAKPNGKITSYELRRGDVLVYSGQETRYLDFTLTPGMEYSYTVTANNSQGSVTSPSAQIKTNPSAPSGMLPPRLQAWSSKEILVAWDPPIKVNGDIKNYTISIHKPAETGKKTIDFDSSHSSFVRRSFIVAGLQPYSWYEVQLQACTELGCASSEWASVQTLEAPPAGQPPPLTEIQTTARGFQTVSSVLWTGPQQPNGKILHYELYRRRTTQALINLDLILVYNGSSTSFRDDQLLPYTEYEYQVWSVNSAGRTPSGWTRCRTGPAPPEGLAAPLFHTVASTVAIVNISPPLKPNGVVSIYRLFSNDTQGTEVVLSEGTATQQTIHGLKPFTTYSIGVEACTCFNCCSKGPTAQMTTQPAPPSEQPPPQIRAVTSRNASFQWSAPQSPNGIVTSYELHVYMACPLNLQPAVKACSPGPTEVKYTGNGQSANVSNLEPYTTYNLRVVSYNSVGSSASEWVGFTTEKEPPRYMAPFSVVSNLSTIHIDWSRTFVLNGRLKEYALTESGQRIYSGFDTELYLPRTSDKTFLFQVTCITDEGSAMTPVIKYSAADGLGLILTTPGEKDKAESKSVKFYNELWFAVLMVVLGLILLAILLSLILQRKVHKQPYARDRPPLVPLQKRTSPMSVYSTGETHPFETIADTSDSSSSITLKSYRMRSEGLADTKIPGVGSPTSSRGIHNTTGGRRPSQSQLNRTYSPASLHRSVSQLLDIYDKKSFVDELPWDTIIRNHRAGARGLYVEEEDLVNVIKGFSTVTKEHTTFTDTHL</sequence>
<dbReference type="FunFam" id="2.60.40.10:FF:001099">
    <property type="entry name" value="Usherin"/>
    <property type="match status" value="1"/>
</dbReference>
<feature type="transmembrane region" description="Helical" evidence="24">
    <location>
        <begin position="5056"/>
        <end position="5078"/>
    </location>
</feature>
<feature type="domain" description="Laminin EGF-like" evidence="26">
    <location>
        <begin position="860"/>
        <end position="912"/>
    </location>
</feature>
<dbReference type="FunFam" id="2.60.40.10:FF:001030">
    <property type="entry name" value="Usherin"/>
    <property type="match status" value="1"/>
</dbReference>
<feature type="region of interest" description="Disordered" evidence="23">
    <location>
        <begin position="5141"/>
        <end position="5178"/>
    </location>
</feature>
<evidence type="ECO:0000313" key="29">
    <source>
        <dbReference type="Ensembl" id="ENSCJPP00005008233.1"/>
    </source>
</evidence>
<dbReference type="SMART" id="SM00282">
    <property type="entry name" value="LamG"/>
    <property type="match status" value="2"/>
</dbReference>
<evidence type="ECO:0000256" key="22">
    <source>
        <dbReference type="PROSITE-ProRule" id="PRU00460"/>
    </source>
</evidence>
<feature type="domain" description="Fibronectin type-III" evidence="27">
    <location>
        <begin position="4749"/>
        <end position="4839"/>
    </location>
</feature>
<keyword evidence="6 24" id="KW-0812">Transmembrane</keyword>
<feature type="domain" description="Fibronectin type-III" evidence="27">
    <location>
        <begin position="2156"/>
        <end position="2254"/>
    </location>
</feature>
<feature type="domain" description="Fibronectin type-III" evidence="27">
    <location>
        <begin position="3783"/>
        <end position="3880"/>
    </location>
</feature>
<dbReference type="FunFam" id="2.60.40.10:FF:001100">
    <property type="entry name" value="Usherin"/>
    <property type="match status" value="1"/>
</dbReference>
<keyword evidence="14" id="KW-0966">Cell projection</keyword>
<dbReference type="FunFam" id="2.60.120.200:FF:000126">
    <property type="entry name" value="usherin"/>
    <property type="match status" value="1"/>
</dbReference>
<dbReference type="PROSITE" id="PS50853">
    <property type="entry name" value="FN3"/>
    <property type="match status" value="30"/>
</dbReference>
<feature type="disulfide bond" evidence="22">
    <location>
        <begin position="762"/>
        <end position="779"/>
    </location>
</feature>
<evidence type="ECO:0000313" key="30">
    <source>
        <dbReference type="Proteomes" id="UP000694412"/>
    </source>
</evidence>
<feature type="disulfide bond" evidence="22">
    <location>
        <begin position="883"/>
        <end position="892"/>
    </location>
</feature>
<dbReference type="InterPro" id="IPR050713">
    <property type="entry name" value="RTP_Phos/Ushers"/>
</dbReference>
<dbReference type="GO" id="GO:0045494">
    <property type="term" value="P:photoreceptor cell maintenance"/>
    <property type="evidence" value="ECO:0007669"/>
    <property type="project" value="Ensembl"/>
</dbReference>
<reference evidence="29" key="1">
    <citation type="submission" date="2015-11" db="EMBL/GenBank/DDBJ databases">
        <authorList>
            <consortium name="International Coturnix japonica Genome Analysis Consortium"/>
            <person name="Warren W."/>
            <person name="Burt D.W."/>
            <person name="Antin P.B."/>
            <person name="Lanford R."/>
            <person name="Gros J."/>
            <person name="Wilson R.K."/>
        </authorList>
    </citation>
    <scope>NUCLEOTIDE SEQUENCE [LARGE SCALE GENOMIC DNA]</scope>
</reference>
<dbReference type="SMART" id="SM00136">
    <property type="entry name" value="LamNT"/>
    <property type="match status" value="1"/>
</dbReference>
<dbReference type="FunFam" id="2.60.40.10:FF:001285">
    <property type="entry name" value="Usherin"/>
    <property type="match status" value="1"/>
</dbReference>
<dbReference type="FunFam" id="2.60.40.10:FF:001004">
    <property type="entry name" value="Usherin"/>
    <property type="match status" value="1"/>
</dbReference>
<dbReference type="PROSITE" id="PS50027">
    <property type="entry name" value="EGF_LAM_2"/>
    <property type="match status" value="8"/>
</dbReference>
<evidence type="ECO:0000256" key="3">
    <source>
        <dbReference type="ARBA" id="ARBA00022475"/>
    </source>
</evidence>
<feature type="domain" description="Fibronectin type-III" evidence="27">
    <location>
        <begin position="3979"/>
        <end position="4079"/>
    </location>
</feature>
<feature type="domain" description="Fibronectin type-III" evidence="27">
    <location>
        <begin position="4370"/>
        <end position="4457"/>
    </location>
</feature>
<evidence type="ECO:0000259" key="25">
    <source>
        <dbReference type="PROSITE" id="PS50025"/>
    </source>
</evidence>
<keyword evidence="12 22" id="KW-1015">Disulfide bond</keyword>
<dbReference type="Gene3D" id="2.60.120.200">
    <property type="match status" value="3"/>
</dbReference>
<dbReference type="GO" id="GO:0005518">
    <property type="term" value="F:collagen binding"/>
    <property type="evidence" value="ECO:0007669"/>
    <property type="project" value="Ensembl"/>
</dbReference>
<feature type="domain" description="Laminin EGF-like" evidence="26">
    <location>
        <begin position="760"/>
        <end position="807"/>
    </location>
</feature>
<dbReference type="RefSeq" id="XP_015712816.1">
    <property type="nucleotide sequence ID" value="XM_015857330.2"/>
</dbReference>
<dbReference type="FunFam" id="2.60.40.10:FF:000915">
    <property type="entry name" value="Usherin"/>
    <property type="match status" value="1"/>
</dbReference>
<dbReference type="OrthoDB" id="5984158at2759"/>
<feature type="disulfide bond" evidence="22">
    <location>
        <begin position="998"/>
        <end position="1012"/>
    </location>
</feature>
<dbReference type="GeneID" id="107311085"/>
<dbReference type="FunFam" id="2.60.40.10:FF:001161">
    <property type="entry name" value="Usherin"/>
    <property type="match status" value="1"/>
</dbReference>
<feature type="disulfide bond" evidence="22">
    <location>
        <begin position="964"/>
        <end position="976"/>
    </location>
</feature>
<dbReference type="Pfam" id="PF13385">
    <property type="entry name" value="Laminin_G_3"/>
    <property type="match status" value="1"/>
</dbReference>
<evidence type="ECO:0000256" key="14">
    <source>
        <dbReference type="ARBA" id="ARBA00023273"/>
    </source>
</evidence>
<dbReference type="FunFam" id="2.60.40.10:FF:001255">
    <property type="entry name" value="usherin"/>
    <property type="match status" value="1"/>
</dbReference>
<dbReference type="SUPFAM" id="SSF57196">
    <property type="entry name" value="EGF/Laminin"/>
    <property type="match status" value="9"/>
</dbReference>
<evidence type="ECO:0000256" key="23">
    <source>
        <dbReference type="SAM" id="MobiDB-lite"/>
    </source>
</evidence>
<dbReference type="FunFam" id="2.60.120.200:FF:000125">
    <property type="entry name" value="Usherin"/>
    <property type="match status" value="1"/>
</dbReference>
<dbReference type="FunFam" id="2.10.25.10:FF:000330">
    <property type="entry name" value="usherin"/>
    <property type="match status" value="1"/>
</dbReference>
<dbReference type="FunFam" id="2.60.40.10:FF:001052">
    <property type="entry name" value="Usherin"/>
    <property type="match status" value="1"/>
</dbReference>
<dbReference type="GO" id="GO:0005604">
    <property type="term" value="C:basement membrane"/>
    <property type="evidence" value="ECO:0007669"/>
    <property type="project" value="Ensembl"/>
</dbReference>
<evidence type="ECO:0000256" key="13">
    <source>
        <dbReference type="ARBA" id="ARBA00023180"/>
    </source>
</evidence>
<feature type="domain" description="Laminin G" evidence="25">
    <location>
        <begin position="1527"/>
        <end position="1722"/>
    </location>
</feature>
<dbReference type="FunFam" id="2.60.40.10:FF:001211">
    <property type="entry name" value="Usherin"/>
    <property type="match status" value="1"/>
</dbReference>
<dbReference type="FunFam" id="2.60.40.10:FF:001135">
    <property type="entry name" value="Usherin"/>
    <property type="match status" value="1"/>
</dbReference>
<dbReference type="SMART" id="SM00181">
    <property type="entry name" value="EGF"/>
    <property type="match status" value="5"/>
</dbReference>
<dbReference type="GO" id="GO:0051649">
    <property type="term" value="P:establishment of localization in cell"/>
    <property type="evidence" value="ECO:0007669"/>
    <property type="project" value="Ensembl"/>
</dbReference>
<evidence type="ECO:0000256" key="4">
    <source>
        <dbReference type="ARBA" id="ARBA00022525"/>
    </source>
</evidence>
<evidence type="ECO:0000256" key="16">
    <source>
        <dbReference type="ARBA" id="ARBA00023305"/>
    </source>
</evidence>
<feature type="domain" description="Fibronectin type-III" evidence="27">
    <location>
        <begin position="2066"/>
        <end position="2155"/>
    </location>
</feature>
<dbReference type="Gene3D" id="2.60.120.260">
    <property type="entry name" value="Galactose-binding domain-like"/>
    <property type="match status" value="1"/>
</dbReference>
<evidence type="ECO:0000256" key="9">
    <source>
        <dbReference type="ARBA" id="ARBA00022740"/>
    </source>
</evidence>
<feature type="disulfide bond" evidence="22">
    <location>
        <begin position="730"/>
        <end position="739"/>
    </location>
</feature>
<dbReference type="PROSITE" id="PS50025">
    <property type="entry name" value="LAM_G_DOMAIN"/>
    <property type="match status" value="2"/>
</dbReference>
<feature type="domain" description="Laminin EGF-like" evidence="26">
    <location>
        <begin position="808"/>
        <end position="859"/>
    </location>
</feature>
<feature type="disulfide bond" evidence="22">
    <location>
        <begin position="947"/>
        <end position="961"/>
    </location>
</feature>
<feature type="domain" description="Fibronectin type-III" evidence="27">
    <location>
        <begin position="3033"/>
        <end position="3122"/>
    </location>
</feature>
<evidence type="ECO:0000256" key="10">
    <source>
        <dbReference type="ARBA" id="ARBA00022989"/>
    </source>
</evidence>
<dbReference type="FunFam" id="2.10.25.10:FF:000090">
    <property type="entry name" value="laminin subunit alpha"/>
    <property type="match status" value="3"/>
</dbReference>
<feature type="domain" description="Fibronectin type-III" evidence="27">
    <location>
        <begin position="4650"/>
        <end position="4748"/>
    </location>
</feature>
<evidence type="ECO:0000259" key="28">
    <source>
        <dbReference type="PROSITE" id="PS51117"/>
    </source>
</evidence>
<dbReference type="InterPro" id="IPR008211">
    <property type="entry name" value="Laminin_N"/>
</dbReference>
<feature type="disulfide bond" evidence="22">
    <location>
        <begin position="1015"/>
        <end position="1027"/>
    </location>
</feature>
<comment type="caution">
    <text evidence="22">Lacks conserved residue(s) required for the propagation of feature annotation.</text>
</comment>
<dbReference type="Pfam" id="PF02210">
    <property type="entry name" value="Laminin_G_2"/>
    <property type="match status" value="2"/>
</dbReference>
<evidence type="ECO:0000256" key="11">
    <source>
        <dbReference type="ARBA" id="ARBA00023136"/>
    </source>
</evidence>
<dbReference type="GO" id="GO:0002142">
    <property type="term" value="C:stereocilia ankle link complex"/>
    <property type="evidence" value="ECO:0007669"/>
    <property type="project" value="Ensembl"/>
</dbReference>
<feature type="domain" description="Fibronectin type-III" evidence="27">
    <location>
        <begin position="2448"/>
        <end position="2542"/>
    </location>
</feature>
<feature type="domain" description="Fibronectin type-III" evidence="27">
    <location>
        <begin position="1161"/>
        <end position="1254"/>
    </location>
</feature>
<feature type="domain" description="Fibronectin type-III" evidence="27">
    <location>
        <begin position="2734"/>
        <end position="2833"/>
    </location>
</feature>
<feature type="domain" description="Fibronectin type-III" evidence="27">
    <location>
        <begin position="2637"/>
        <end position="2733"/>
    </location>
</feature>
<dbReference type="GO" id="GO:1990075">
    <property type="term" value="C:periciliary membrane compartment"/>
    <property type="evidence" value="ECO:0007669"/>
    <property type="project" value="Ensembl"/>
</dbReference>
<evidence type="ECO:0000259" key="27">
    <source>
        <dbReference type="PROSITE" id="PS50853"/>
    </source>
</evidence>
<feature type="domain" description="Fibronectin type-III" evidence="27">
    <location>
        <begin position="1379"/>
        <end position="1478"/>
    </location>
</feature>
<dbReference type="GO" id="GO:0017022">
    <property type="term" value="F:myosin binding"/>
    <property type="evidence" value="ECO:0007669"/>
    <property type="project" value="Ensembl"/>
</dbReference>
<feature type="domain" description="Fibronectin type-III" evidence="27">
    <location>
        <begin position="2255"/>
        <end position="2341"/>
    </location>
</feature>
<feature type="disulfide bond" evidence="22">
    <location>
        <begin position="677"/>
        <end position="686"/>
    </location>
</feature>
<dbReference type="FunFam" id="2.60.40.10:FF:001716">
    <property type="entry name" value="Usherin"/>
    <property type="match status" value="1"/>
</dbReference>
<reference evidence="29" key="2">
    <citation type="submission" date="2025-08" db="UniProtKB">
        <authorList>
            <consortium name="Ensembl"/>
        </authorList>
    </citation>
    <scope>IDENTIFICATION</scope>
</reference>
<dbReference type="GO" id="GO:0007601">
    <property type="term" value="P:visual perception"/>
    <property type="evidence" value="ECO:0007669"/>
    <property type="project" value="UniProtKB-KW"/>
</dbReference>